<feature type="compositionally biased region" description="Basic and acidic residues" evidence="1">
    <location>
        <begin position="259"/>
        <end position="272"/>
    </location>
</feature>
<dbReference type="AlphaFoldDB" id="K0T3D1"/>
<dbReference type="InterPro" id="IPR043136">
    <property type="entry name" value="B30.2/SPRY_sf"/>
</dbReference>
<feature type="compositionally biased region" description="Basic and acidic residues" evidence="1">
    <location>
        <begin position="147"/>
        <end position="169"/>
    </location>
</feature>
<evidence type="ECO:0008006" key="4">
    <source>
        <dbReference type="Google" id="ProtNLM"/>
    </source>
</evidence>
<proteinExistence type="predicted"/>
<keyword evidence="3" id="KW-1185">Reference proteome</keyword>
<evidence type="ECO:0000313" key="2">
    <source>
        <dbReference type="EMBL" id="EJK67881.1"/>
    </source>
</evidence>
<dbReference type="EMBL" id="AGNL01012466">
    <property type="protein sequence ID" value="EJK67881.1"/>
    <property type="molecule type" value="Genomic_DNA"/>
</dbReference>
<reference evidence="2 3" key="1">
    <citation type="journal article" date="2012" name="Genome Biol.">
        <title>Genome and low-iron response of an oceanic diatom adapted to chronic iron limitation.</title>
        <authorList>
            <person name="Lommer M."/>
            <person name="Specht M."/>
            <person name="Roy A.S."/>
            <person name="Kraemer L."/>
            <person name="Andreson R."/>
            <person name="Gutowska M.A."/>
            <person name="Wolf J."/>
            <person name="Bergner S.V."/>
            <person name="Schilhabel M.B."/>
            <person name="Klostermeier U.C."/>
            <person name="Beiko R.G."/>
            <person name="Rosenstiel P."/>
            <person name="Hippler M."/>
            <person name="Laroche J."/>
        </authorList>
    </citation>
    <scope>NUCLEOTIDE SEQUENCE [LARGE SCALE GENOMIC DNA]</scope>
    <source>
        <strain evidence="2 3">CCMP1005</strain>
    </source>
</reference>
<feature type="region of interest" description="Disordered" evidence="1">
    <location>
        <begin position="245"/>
        <end position="353"/>
    </location>
</feature>
<evidence type="ECO:0000256" key="1">
    <source>
        <dbReference type="SAM" id="MobiDB-lite"/>
    </source>
</evidence>
<dbReference type="Gene3D" id="2.60.120.920">
    <property type="match status" value="1"/>
</dbReference>
<organism evidence="2 3">
    <name type="scientific">Thalassiosira oceanica</name>
    <name type="common">Marine diatom</name>
    <dbReference type="NCBI Taxonomy" id="159749"/>
    <lineage>
        <taxon>Eukaryota</taxon>
        <taxon>Sar</taxon>
        <taxon>Stramenopiles</taxon>
        <taxon>Ochrophyta</taxon>
        <taxon>Bacillariophyta</taxon>
        <taxon>Coscinodiscophyceae</taxon>
        <taxon>Thalassiosirophycidae</taxon>
        <taxon>Thalassiosirales</taxon>
        <taxon>Thalassiosiraceae</taxon>
        <taxon>Thalassiosira</taxon>
    </lineage>
</organism>
<feature type="compositionally biased region" description="Pro residues" evidence="1">
    <location>
        <begin position="282"/>
        <end position="291"/>
    </location>
</feature>
<accession>K0T3D1</accession>
<feature type="non-terminal residue" evidence="2">
    <location>
        <position position="1"/>
    </location>
</feature>
<comment type="caution">
    <text evidence="2">The sequence shown here is derived from an EMBL/GenBank/DDBJ whole genome shotgun (WGS) entry which is preliminary data.</text>
</comment>
<name>K0T3D1_THAOC</name>
<evidence type="ECO:0000313" key="3">
    <source>
        <dbReference type="Proteomes" id="UP000266841"/>
    </source>
</evidence>
<dbReference type="Proteomes" id="UP000266841">
    <property type="component" value="Unassembled WGS sequence"/>
</dbReference>
<sequence length="420" mass="45862">GLCRWTDWDNEDDYSDWQGQESLPGSGTIGLLLDLDKGTLSVFKDGRRLGVMKEGLGGELFYLSMSSRRGAELRPVSEFKLERCSGLPRRALSMESQALPLKNHDRKFARLAWLEMFISFPGRSRLATPRVVLAELRPAVGIGRSVRLDGHRRDERGPRARLERDRRQQPGDPRPVPRTGSLPPPEEEYGRADIGRTSPSPSPLLEGRRHPLPATGEGRSSGRRTVLGRGSRLRRAACVPALFSPSAVRSTPRPVPGELRAKERESKGRRGSAEGGGGGAPLPHPAAPGKPGPLEAAAGGAKASDDEPAASAGTLRVESSRRSARTNGRSSRRWPLARGTIPPSPGGRTWSSSASLPNRISSLCRRLILAFRFHSPSGLKRLMLKVPPFHVYEFVNPVLRTTACTYSSLVYEFVNRGLKS</sequence>
<gene>
    <name evidence="2" type="ORF">THAOC_11016</name>
</gene>
<feature type="region of interest" description="Disordered" evidence="1">
    <location>
        <begin position="147"/>
        <end position="231"/>
    </location>
</feature>
<protein>
    <recommendedName>
        <fullName evidence="4">B30.2/SPRY domain-containing protein</fullName>
    </recommendedName>
</protein>